<dbReference type="EMBL" id="SPMZ01000057">
    <property type="protein sequence ID" value="NMQ20668.1"/>
    <property type="molecule type" value="Genomic_DNA"/>
</dbReference>
<evidence type="ECO:0000256" key="5">
    <source>
        <dbReference type="ARBA" id="ARBA00023125"/>
    </source>
</evidence>
<comment type="similarity">
    <text evidence="1">Belongs to the Fur family.</text>
</comment>
<dbReference type="InterPro" id="IPR036390">
    <property type="entry name" value="WH_DNA-bd_sf"/>
</dbReference>
<organism evidence="7 8">
    <name type="scientific">Candidatus Competibacter phosphatis</name>
    <dbReference type="NCBI Taxonomy" id="221280"/>
    <lineage>
        <taxon>Bacteria</taxon>
        <taxon>Pseudomonadati</taxon>
        <taxon>Pseudomonadota</taxon>
        <taxon>Gammaproteobacteria</taxon>
        <taxon>Candidatus Competibacteraceae</taxon>
        <taxon>Candidatus Competibacter</taxon>
    </lineage>
</organism>
<reference evidence="7 8" key="1">
    <citation type="submission" date="2019-03" db="EMBL/GenBank/DDBJ databases">
        <title>Metabolic reconstructions from genomes of highly enriched 'Candidatus Accumulibacter' and 'Candidatus Competibacter' bioreactor populations.</title>
        <authorList>
            <person name="Annavajhala M.K."/>
            <person name="Welles L."/>
            <person name="Abbas B."/>
            <person name="Sorokin D."/>
            <person name="Park H."/>
            <person name="Van Loosdrecht M."/>
            <person name="Chandran K."/>
        </authorList>
    </citation>
    <scope>NUCLEOTIDE SEQUENCE [LARGE SCALE GENOMIC DNA]</scope>
    <source>
        <strain evidence="7 8">SBR_G</strain>
    </source>
</reference>
<dbReference type="Pfam" id="PF01475">
    <property type="entry name" value="FUR"/>
    <property type="match status" value="1"/>
</dbReference>
<evidence type="ECO:0000256" key="1">
    <source>
        <dbReference type="ARBA" id="ARBA00007957"/>
    </source>
</evidence>
<evidence type="ECO:0000256" key="4">
    <source>
        <dbReference type="ARBA" id="ARBA00023015"/>
    </source>
</evidence>
<keyword evidence="4" id="KW-0805">Transcription regulation</keyword>
<evidence type="ECO:0000313" key="7">
    <source>
        <dbReference type="EMBL" id="NMQ20668.1"/>
    </source>
</evidence>
<dbReference type="CDD" id="cd07153">
    <property type="entry name" value="Fur_like"/>
    <property type="match status" value="1"/>
</dbReference>
<dbReference type="Gene3D" id="3.30.1490.190">
    <property type="match status" value="1"/>
</dbReference>
<sequence>MMEPSMRQAGDLSCAPSIDAQQALARAEALCQQRGARLTDLRRRVLEIIWSSATPLGAYTILDVLRDDGRQGAPPTVYRALDFLLAQGLIHRLASLNVFTGCRRPGSHHSGQFLICRDCGRVSELSNPAIDELLRAETDARGFEVLAQIVEILGRCPDCLEEPTRHD</sequence>
<dbReference type="PANTHER" id="PTHR33202">
    <property type="entry name" value="ZINC UPTAKE REGULATION PROTEIN"/>
    <property type="match status" value="1"/>
</dbReference>
<proteinExistence type="inferred from homology"/>
<keyword evidence="2" id="KW-0678">Repressor</keyword>
<accession>A0ABX1TMM5</accession>
<dbReference type="InterPro" id="IPR043135">
    <property type="entry name" value="Fur_C"/>
</dbReference>
<dbReference type="Proteomes" id="UP000760480">
    <property type="component" value="Unassembled WGS sequence"/>
</dbReference>
<gene>
    <name evidence="7" type="ORF">E4P82_16595</name>
</gene>
<evidence type="ECO:0000313" key="8">
    <source>
        <dbReference type="Proteomes" id="UP000760480"/>
    </source>
</evidence>
<dbReference type="InterPro" id="IPR002481">
    <property type="entry name" value="FUR"/>
</dbReference>
<keyword evidence="8" id="KW-1185">Reference proteome</keyword>
<evidence type="ECO:0000256" key="2">
    <source>
        <dbReference type="ARBA" id="ARBA00022491"/>
    </source>
</evidence>
<keyword evidence="5" id="KW-0238">DNA-binding</keyword>
<keyword evidence="6" id="KW-0804">Transcription</keyword>
<dbReference type="PANTHER" id="PTHR33202:SF6">
    <property type="entry name" value="ZINC UPTAKE REGULATION PROTEIN"/>
    <property type="match status" value="1"/>
</dbReference>
<name>A0ABX1TMM5_9GAMM</name>
<keyword evidence="3" id="KW-0862">Zinc</keyword>
<evidence type="ECO:0000256" key="3">
    <source>
        <dbReference type="ARBA" id="ARBA00022833"/>
    </source>
</evidence>
<dbReference type="Gene3D" id="1.10.10.10">
    <property type="entry name" value="Winged helix-like DNA-binding domain superfamily/Winged helix DNA-binding domain"/>
    <property type="match status" value="1"/>
</dbReference>
<protein>
    <submittedName>
        <fullName evidence="7">Transcriptional repressor</fullName>
    </submittedName>
</protein>
<comment type="caution">
    <text evidence="7">The sequence shown here is derived from an EMBL/GenBank/DDBJ whole genome shotgun (WGS) entry which is preliminary data.</text>
</comment>
<dbReference type="SUPFAM" id="SSF46785">
    <property type="entry name" value="Winged helix' DNA-binding domain"/>
    <property type="match status" value="1"/>
</dbReference>
<evidence type="ECO:0000256" key="6">
    <source>
        <dbReference type="ARBA" id="ARBA00023163"/>
    </source>
</evidence>
<dbReference type="InterPro" id="IPR036388">
    <property type="entry name" value="WH-like_DNA-bd_sf"/>
</dbReference>